<keyword evidence="2" id="KW-1185">Reference proteome</keyword>
<name>A0ABU6YX79_9FABA</name>
<organism evidence="1 2">
    <name type="scientific">Stylosanthes scabra</name>
    <dbReference type="NCBI Taxonomy" id="79078"/>
    <lineage>
        <taxon>Eukaryota</taxon>
        <taxon>Viridiplantae</taxon>
        <taxon>Streptophyta</taxon>
        <taxon>Embryophyta</taxon>
        <taxon>Tracheophyta</taxon>
        <taxon>Spermatophyta</taxon>
        <taxon>Magnoliopsida</taxon>
        <taxon>eudicotyledons</taxon>
        <taxon>Gunneridae</taxon>
        <taxon>Pentapetalae</taxon>
        <taxon>rosids</taxon>
        <taxon>fabids</taxon>
        <taxon>Fabales</taxon>
        <taxon>Fabaceae</taxon>
        <taxon>Papilionoideae</taxon>
        <taxon>50 kb inversion clade</taxon>
        <taxon>dalbergioids sensu lato</taxon>
        <taxon>Dalbergieae</taxon>
        <taxon>Pterocarpus clade</taxon>
        <taxon>Stylosanthes</taxon>
    </lineage>
</organism>
<sequence>MKVLKTTETTPAETAASLMTATEDWAAAMATAMDGMRWLGCGAAMGRCGRVTVEGGGGWWSVTVRVRDAERVLVVAEWFETVTDRKPTMVVAGGRCFNIRNAYEAHLIQETSATLEKRPHRSAKVIDKPHFDGLRSVRKWLKRARGTRKSRRKLGGQIQCICIRTQVDVRTYCQDLGGTSKLELNLMRMHQNTLCVRTRRRI</sequence>
<accession>A0ABU6YX79</accession>
<gene>
    <name evidence="1" type="ORF">PIB30_098476</name>
</gene>
<proteinExistence type="predicted"/>
<dbReference type="Proteomes" id="UP001341840">
    <property type="component" value="Unassembled WGS sequence"/>
</dbReference>
<evidence type="ECO:0000313" key="1">
    <source>
        <dbReference type="EMBL" id="MED6213959.1"/>
    </source>
</evidence>
<dbReference type="EMBL" id="JASCZI010244180">
    <property type="protein sequence ID" value="MED6213959.1"/>
    <property type="molecule type" value="Genomic_DNA"/>
</dbReference>
<evidence type="ECO:0000313" key="2">
    <source>
        <dbReference type="Proteomes" id="UP001341840"/>
    </source>
</evidence>
<comment type="caution">
    <text evidence="1">The sequence shown here is derived from an EMBL/GenBank/DDBJ whole genome shotgun (WGS) entry which is preliminary data.</text>
</comment>
<reference evidence="1 2" key="1">
    <citation type="journal article" date="2023" name="Plants (Basel)">
        <title>Bridging the Gap: Combining Genomics and Transcriptomics Approaches to Understand Stylosanthes scabra, an Orphan Legume from the Brazilian Caatinga.</title>
        <authorList>
            <person name="Ferreira-Neto J.R.C."/>
            <person name="da Silva M.D."/>
            <person name="Binneck E."/>
            <person name="de Melo N.F."/>
            <person name="da Silva R.H."/>
            <person name="de Melo A.L.T.M."/>
            <person name="Pandolfi V."/>
            <person name="Bustamante F.O."/>
            <person name="Brasileiro-Vidal A.C."/>
            <person name="Benko-Iseppon A.M."/>
        </authorList>
    </citation>
    <scope>NUCLEOTIDE SEQUENCE [LARGE SCALE GENOMIC DNA]</scope>
    <source>
        <tissue evidence="1">Leaves</tissue>
    </source>
</reference>
<protein>
    <submittedName>
        <fullName evidence="1">Uncharacterized protein</fullName>
    </submittedName>
</protein>